<sequence>MTDTEDEERWPDWMLRWPGLKLRKTEIIEGTMIFQLGGIGSEELWTDQDLRNAHLVYPDQPVARSHDRFVIYVGPHAEAWALK</sequence>
<dbReference type="RefSeq" id="WP_231443779.1">
    <property type="nucleotide sequence ID" value="NZ_JAJOMB010000010.1"/>
</dbReference>
<reference evidence="1" key="1">
    <citation type="submission" date="2021-11" db="EMBL/GenBank/DDBJ databases">
        <title>Streptomyces corallinus and Kineosporia corallina sp. nov., two new coral-derived marine actinobacteria.</title>
        <authorList>
            <person name="Buangrab K."/>
            <person name="Sutthacheep M."/>
            <person name="Yeemin T."/>
            <person name="Harunari E."/>
            <person name="Igarashi Y."/>
            <person name="Sripreechasak P."/>
            <person name="Kanchanasin P."/>
            <person name="Tanasupawat S."/>
            <person name="Phongsopitanun W."/>
        </authorList>
    </citation>
    <scope>NUCLEOTIDE SEQUENCE</scope>
    <source>
        <strain evidence="1">JCM 31032</strain>
    </source>
</reference>
<comment type="caution">
    <text evidence="1">The sequence shown here is derived from an EMBL/GenBank/DDBJ whole genome shotgun (WGS) entry which is preliminary data.</text>
</comment>
<organism evidence="1 2">
    <name type="scientific">Kineosporia babensis</name>
    <dbReference type="NCBI Taxonomy" id="499548"/>
    <lineage>
        <taxon>Bacteria</taxon>
        <taxon>Bacillati</taxon>
        <taxon>Actinomycetota</taxon>
        <taxon>Actinomycetes</taxon>
        <taxon>Kineosporiales</taxon>
        <taxon>Kineosporiaceae</taxon>
        <taxon>Kineosporia</taxon>
    </lineage>
</organism>
<dbReference type="EMBL" id="JAJOMB010000010">
    <property type="protein sequence ID" value="MCD5312994.1"/>
    <property type="molecule type" value="Genomic_DNA"/>
</dbReference>
<gene>
    <name evidence="1" type="ORF">LR394_18965</name>
</gene>
<protein>
    <submittedName>
        <fullName evidence="1">Uncharacterized protein</fullName>
    </submittedName>
</protein>
<evidence type="ECO:0000313" key="1">
    <source>
        <dbReference type="EMBL" id="MCD5312994.1"/>
    </source>
</evidence>
<accession>A0A9X1NG72</accession>
<proteinExistence type="predicted"/>
<dbReference type="Proteomes" id="UP001138997">
    <property type="component" value="Unassembled WGS sequence"/>
</dbReference>
<dbReference type="AlphaFoldDB" id="A0A9X1NG72"/>
<evidence type="ECO:0000313" key="2">
    <source>
        <dbReference type="Proteomes" id="UP001138997"/>
    </source>
</evidence>
<keyword evidence="2" id="KW-1185">Reference proteome</keyword>
<name>A0A9X1NG72_9ACTN</name>